<dbReference type="Proteomes" id="UP000261208">
    <property type="component" value="Unassembled WGS sequence"/>
</dbReference>
<dbReference type="InterPro" id="IPR026906">
    <property type="entry name" value="LRR_5"/>
</dbReference>
<dbReference type="EMBL" id="QSAJ01000001">
    <property type="protein sequence ID" value="RGW55932.1"/>
    <property type="molecule type" value="Genomic_DNA"/>
</dbReference>
<accession>A0A395XQS6</accession>
<dbReference type="InterPro" id="IPR053139">
    <property type="entry name" value="Surface_bspA-like"/>
</dbReference>
<dbReference type="SUPFAM" id="SSF52540">
    <property type="entry name" value="P-loop containing nucleoside triphosphate hydrolases"/>
    <property type="match status" value="1"/>
</dbReference>
<dbReference type="InterPro" id="IPR003495">
    <property type="entry name" value="CobW/HypB/UreG_nucleotide-bd"/>
</dbReference>
<dbReference type="AlphaFoldDB" id="A0A395XQS6"/>
<dbReference type="InterPro" id="IPR032675">
    <property type="entry name" value="LRR_dom_sf"/>
</dbReference>
<protein>
    <recommendedName>
        <fullName evidence="1">CobW/HypB/UreG nucleotide-binding domain-containing protein</fullName>
    </recommendedName>
</protein>
<evidence type="ECO:0000313" key="3">
    <source>
        <dbReference type="EMBL" id="RGW55932.1"/>
    </source>
</evidence>
<reference evidence="4 5" key="1">
    <citation type="submission" date="2018-08" db="EMBL/GenBank/DDBJ databases">
        <title>A genome reference for cultivated species of the human gut microbiota.</title>
        <authorList>
            <person name="Zou Y."/>
            <person name="Xue W."/>
            <person name="Luo G."/>
        </authorList>
    </citation>
    <scope>NUCLEOTIDE SEQUENCE [LARGE SCALE GENOMIC DNA]</scope>
    <source>
        <strain evidence="3 5">AF12-11</strain>
        <strain evidence="2 4">TF11-11</strain>
    </source>
</reference>
<dbReference type="PANTHER" id="PTHR45661:SF3">
    <property type="entry name" value="IG-LIKE DOMAIN-CONTAINING PROTEIN"/>
    <property type="match status" value="1"/>
</dbReference>
<evidence type="ECO:0000313" key="2">
    <source>
        <dbReference type="EMBL" id="RGK49384.1"/>
    </source>
</evidence>
<evidence type="ECO:0000259" key="1">
    <source>
        <dbReference type="Pfam" id="PF02492"/>
    </source>
</evidence>
<feature type="domain" description="CobW/HypB/UreG nucleotide-binding" evidence="1">
    <location>
        <begin position="10"/>
        <end position="182"/>
    </location>
</feature>
<dbReference type="Pfam" id="PF13306">
    <property type="entry name" value="LRR_5"/>
    <property type="match status" value="1"/>
</dbReference>
<name>A0A395XQS6_9FIRM</name>
<sequence>MKGDKQDMVVQIISGFRGSGKTTFLNQCIEQIKGKTAVIQNDFGAQVVDRENVEGSLIYEEIGEGCICCGMALEFEEKMRRIAMEDCPDRIFIEASGFGKLSDVVKVCTQLKEKEHLEMVIGPNVTVVDIGMVEAYASGLGEFYVDQIEHADVILVNHIDLDDVEPEEIEEGWKALERLNTKALKSEDAREVLKSVMESGNVDQNLQIEGDMLIKYLGADAFVEVPDGIRIIADSAFEYCMEVQEVHLPDSVERIGKHAFQGSGIKKIHLPESIKTIDIYAFSGTPLEYMELPENLQKLGHSAFRYCRMLKKAKFPEHLVEIPHDTFNDCGKLREVILPHDTEVIGAHAFSGCAALEQVDLPESVKRMEEGAFVTCVSLEKVHLPKGLEVVERKVFYRCTNLKELHFPKRVTEFGKGIFSQCSALKRVYIEGNPVDEEVFQDWDMWTTCYDMEEIIAPNMRITRFAKEWRMWAAAGLADYLVEQGDVRSEILDSYVKDLKENRSSYEVLLLENKKLLQFFIHYNLLAEQAVNRLLEQSLQKSDMEIRSMLLNYQDEIQNEDKKEETGSQLDQLLAALS</sequence>
<dbReference type="EMBL" id="QSQQ01000004">
    <property type="protein sequence ID" value="RGK49384.1"/>
    <property type="molecule type" value="Genomic_DNA"/>
</dbReference>
<evidence type="ECO:0000313" key="4">
    <source>
        <dbReference type="Proteomes" id="UP000261208"/>
    </source>
</evidence>
<dbReference type="PANTHER" id="PTHR45661">
    <property type="entry name" value="SURFACE ANTIGEN"/>
    <property type="match status" value="1"/>
</dbReference>
<dbReference type="Gene3D" id="3.40.50.300">
    <property type="entry name" value="P-loop containing nucleotide triphosphate hydrolases"/>
    <property type="match status" value="1"/>
</dbReference>
<gene>
    <name evidence="3" type="ORF">DWV67_00480</name>
    <name evidence="2" type="ORF">DXD10_04360</name>
</gene>
<dbReference type="Gene3D" id="3.80.10.10">
    <property type="entry name" value="Ribonuclease Inhibitor"/>
    <property type="match status" value="1"/>
</dbReference>
<proteinExistence type="predicted"/>
<comment type="caution">
    <text evidence="3">The sequence shown here is derived from an EMBL/GenBank/DDBJ whole genome shotgun (WGS) entry which is preliminary data.</text>
</comment>
<organism evidence="3 5">
    <name type="scientific">Dorea formicigenerans</name>
    <dbReference type="NCBI Taxonomy" id="39486"/>
    <lineage>
        <taxon>Bacteria</taxon>
        <taxon>Bacillati</taxon>
        <taxon>Bacillota</taxon>
        <taxon>Clostridia</taxon>
        <taxon>Lachnospirales</taxon>
        <taxon>Lachnospiraceae</taxon>
        <taxon>Dorea</taxon>
    </lineage>
</organism>
<evidence type="ECO:0000313" key="5">
    <source>
        <dbReference type="Proteomes" id="UP000266376"/>
    </source>
</evidence>
<dbReference type="Pfam" id="PF02492">
    <property type="entry name" value="cobW"/>
    <property type="match status" value="1"/>
</dbReference>
<dbReference type="InterPro" id="IPR027417">
    <property type="entry name" value="P-loop_NTPase"/>
</dbReference>
<dbReference type="SUPFAM" id="SSF52058">
    <property type="entry name" value="L domain-like"/>
    <property type="match status" value="1"/>
</dbReference>
<dbReference type="Proteomes" id="UP000266376">
    <property type="component" value="Unassembled WGS sequence"/>
</dbReference>